<name>A0A1X7IRE2_9BACL</name>
<dbReference type="Pfam" id="PF26344">
    <property type="entry name" value="YuzC"/>
    <property type="match status" value="1"/>
</dbReference>
<organism evidence="1 2">
    <name type="scientific">Paenibacillus aquistagni</name>
    <dbReference type="NCBI Taxonomy" id="1852522"/>
    <lineage>
        <taxon>Bacteria</taxon>
        <taxon>Bacillati</taxon>
        <taxon>Bacillota</taxon>
        <taxon>Bacilli</taxon>
        <taxon>Bacillales</taxon>
        <taxon>Paenibacillaceae</taxon>
        <taxon>Paenibacillus</taxon>
    </lineage>
</organism>
<proteinExistence type="predicted"/>
<sequence length="127" mass="14550">MKRRHKQTRGAKLPDRSVKVRNADLRPDVYPSVQPDTFAASASTSLVLVEQAAKFLRHVRDYKPYAAQLMDAAQRGNQSEVERLILTQVDQVKVDTTYTPDAIKVTFHRSRNDLQCCKLDIILQWNP</sequence>
<evidence type="ECO:0000313" key="1">
    <source>
        <dbReference type="EMBL" id="SMG17695.1"/>
    </source>
</evidence>
<dbReference type="AlphaFoldDB" id="A0A1X7IRE2"/>
<dbReference type="OrthoDB" id="2615349at2"/>
<dbReference type="STRING" id="1852522.SAMN06295960_0725"/>
<dbReference type="Proteomes" id="UP000193834">
    <property type="component" value="Unassembled WGS sequence"/>
</dbReference>
<reference evidence="1 2" key="1">
    <citation type="submission" date="2017-04" db="EMBL/GenBank/DDBJ databases">
        <authorList>
            <person name="Afonso C.L."/>
            <person name="Miller P.J."/>
            <person name="Scott M.A."/>
            <person name="Spackman E."/>
            <person name="Goraichik I."/>
            <person name="Dimitrov K.M."/>
            <person name="Suarez D.L."/>
            <person name="Swayne D.E."/>
        </authorList>
    </citation>
    <scope>NUCLEOTIDE SEQUENCE [LARGE SCALE GENOMIC DNA]</scope>
    <source>
        <strain evidence="1 2">11</strain>
    </source>
</reference>
<dbReference type="InterPro" id="IPR058870">
    <property type="entry name" value="YuzC"/>
</dbReference>
<gene>
    <name evidence="1" type="ORF">SAMN06295960_0725</name>
</gene>
<keyword evidence="2" id="KW-1185">Reference proteome</keyword>
<accession>A0A1X7IRE2</accession>
<evidence type="ECO:0000313" key="2">
    <source>
        <dbReference type="Proteomes" id="UP000193834"/>
    </source>
</evidence>
<protein>
    <submittedName>
        <fullName evidence="1">Uncharacterized protein</fullName>
    </submittedName>
</protein>
<dbReference type="RefSeq" id="WP_085492962.1">
    <property type="nucleotide sequence ID" value="NZ_FXAZ01000001.1"/>
</dbReference>
<dbReference type="EMBL" id="FXAZ01000001">
    <property type="protein sequence ID" value="SMG17695.1"/>
    <property type="molecule type" value="Genomic_DNA"/>
</dbReference>